<dbReference type="Gramene" id="OBART03G15800.1">
    <property type="protein sequence ID" value="OBART03G15800.1"/>
    <property type="gene ID" value="OBART03G15800"/>
</dbReference>
<sequence>MELDAAAGRFLAGRSMPSRSPPTSADKMERKFSIELYGRHAITEGGVRESDADKAERNRDAGSFFLRKDEEEYITS</sequence>
<reference evidence="2" key="1">
    <citation type="journal article" date="2009" name="Rice">
        <title>De Novo Next Generation Sequencing of Plant Genomes.</title>
        <authorList>
            <person name="Rounsley S."/>
            <person name="Marri P.R."/>
            <person name="Yu Y."/>
            <person name="He R."/>
            <person name="Sisneros N."/>
            <person name="Goicoechea J.L."/>
            <person name="Lee S.J."/>
            <person name="Angelova A."/>
            <person name="Kudrna D."/>
            <person name="Luo M."/>
            <person name="Affourtit J."/>
            <person name="Desany B."/>
            <person name="Knight J."/>
            <person name="Niazi F."/>
            <person name="Egholm M."/>
            <person name="Wing R.A."/>
        </authorList>
    </citation>
    <scope>NUCLEOTIDE SEQUENCE [LARGE SCALE GENOMIC DNA]</scope>
    <source>
        <strain evidence="2">cv. IRGC 105608</strain>
    </source>
</reference>
<reference evidence="2" key="2">
    <citation type="submission" date="2015-03" db="UniProtKB">
        <authorList>
            <consortium name="EnsemblPlants"/>
        </authorList>
    </citation>
    <scope>IDENTIFICATION</scope>
</reference>
<dbReference type="EnsemblPlants" id="OBART03G15800.1">
    <property type="protein sequence ID" value="OBART03G15800.1"/>
    <property type="gene ID" value="OBART03G15800"/>
</dbReference>
<keyword evidence="3" id="KW-1185">Reference proteome</keyword>
<organism evidence="2">
    <name type="scientific">Oryza barthii</name>
    <dbReference type="NCBI Taxonomy" id="65489"/>
    <lineage>
        <taxon>Eukaryota</taxon>
        <taxon>Viridiplantae</taxon>
        <taxon>Streptophyta</taxon>
        <taxon>Embryophyta</taxon>
        <taxon>Tracheophyta</taxon>
        <taxon>Spermatophyta</taxon>
        <taxon>Magnoliopsida</taxon>
        <taxon>Liliopsida</taxon>
        <taxon>Poales</taxon>
        <taxon>Poaceae</taxon>
        <taxon>BOP clade</taxon>
        <taxon>Oryzoideae</taxon>
        <taxon>Oryzeae</taxon>
        <taxon>Oryzinae</taxon>
        <taxon>Oryza</taxon>
    </lineage>
</organism>
<dbReference type="Proteomes" id="UP000026960">
    <property type="component" value="Chromosome 3"/>
</dbReference>
<dbReference type="PaxDb" id="65489-OBART03G15800.1"/>
<dbReference type="AlphaFoldDB" id="A0A0D3FHY7"/>
<accession>A0A0D3FHY7</accession>
<evidence type="ECO:0000256" key="1">
    <source>
        <dbReference type="SAM" id="MobiDB-lite"/>
    </source>
</evidence>
<dbReference type="HOGENOM" id="CLU_2675097_0_0_1"/>
<proteinExistence type="predicted"/>
<protein>
    <submittedName>
        <fullName evidence="2">Uncharacterized protein</fullName>
    </submittedName>
</protein>
<evidence type="ECO:0000313" key="2">
    <source>
        <dbReference type="EnsemblPlants" id="OBART03G15800.1"/>
    </source>
</evidence>
<feature type="region of interest" description="Disordered" evidence="1">
    <location>
        <begin position="1"/>
        <end position="28"/>
    </location>
</feature>
<name>A0A0D3FHY7_9ORYZ</name>
<evidence type="ECO:0000313" key="3">
    <source>
        <dbReference type="Proteomes" id="UP000026960"/>
    </source>
</evidence>